<gene>
    <name evidence="5" type="ORF">PACLA_8A019446</name>
</gene>
<dbReference type="Proteomes" id="UP001152795">
    <property type="component" value="Unassembled WGS sequence"/>
</dbReference>
<dbReference type="SUPFAM" id="SSF56112">
    <property type="entry name" value="Protein kinase-like (PK-like)"/>
    <property type="match status" value="1"/>
</dbReference>
<proteinExistence type="predicted"/>
<feature type="non-terminal residue" evidence="5">
    <location>
        <position position="1"/>
    </location>
</feature>
<dbReference type="InterPro" id="IPR000719">
    <property type="entry name" value="Prot_kinase_dom"/>
</dbReference>
<dbReference type="GO" id="GO:0005524">
    <property type="term" value="F:ATP binding"/>
    <property type="evidence" value="ECO:0007669"/>
    <property type="project" value="UniProtKB-KW"/>
</dbReference>
<dbReference type="GO" id="GO:0070059">
    <property type="term" value="P:intrinsic apoptotic signaling pathway in response to endoplasmic reticulum stress"/>
    <property type="evidence" value="ECO:0007669"/>
    <property type="project" value="TreeGrafter"/>
</dbReference>
<dbReference type="Gene3D" id="1.20.1440.180">
    <property type="entry name" value="KEN domain"/>
    <property type="match status" value="1"/>
</dbReference>
<sequence>AATYHTSNESGSHGWVAYECIDWGELFSDKIWNPSDAPLQLRCKEKSDIQVAGMLSFYILTKGKHPFGPKIDRLKNLHDDNPVGLRELCDPVVKDLLSQMLARSLDERPYVEQALKHPYFLSRKEQMKFVEAAGNEPKLKSSRNDVSNQLDNRHPSKTRSSLLPDNWKDVIGRDDLRTLCDGGQKSPSEYKGSRYTHCIRLIRNSFQHPDGKVCQLKNKTPAISSLEEYFLQLFPTLPLVLHQIIREDCDWKTLPALKDFFPVIDRRAVPDVD</sequence>
<dbReference type="GO" id="GO:0004674">
    <property type="term" value="F:protein serine/threonine kinase activity"/>
    <property type="evidence" value="ECO:0007669"/>
    <property type="project" value="InterPro"/>
</dbReference>
<comment type="caution">
    <text evidence="5">The sequence shown here is derived from an EMBL/GenBank/DDBJ whole genome shotgun (WGS) entry which is preliminary data.</text>
</comment>
<keyword evidence="2" id="KW-0547">Nucleotide-binding</keyword>
<dbReference type="InterPro" id="IPR038357">
    <property type="entry name" value="KEN_sf"/>
</dbReference>
<evidence type="ECO:0000256" key="3">
    <source>
        <dbReference type="ARBA" id="ARBA00022840"/>
    </source>
</evidence>
<evidence type="ECO:0000256" key="1">
    <source>
        <dbReference type="ARBA" id="ARBA00022729"/>
    </source>
</evidence>
<accession>A0A6S7JQY2</accession>
<dbReference type="PANTHER" id="PTHR13954:SF6">
    <property type="entry name" value="NON-SPECIFIC SERINE_THREONINE PROTEIN KINASE"/>
    <property type="match status" value="1"/>
</dbReference>
<dbReference type="EMBL" id="CACRXK020019220">
    <property type="protein sequence ID" value="CAB4033401.1"/>
    <property type="molecule type" value="Genomic_DNA"/>
</dbReference>
<evidence type="ECO:0000313" key="5">
    <source>
        <dbReference type="EMBL" id="CAB4033401.1"/>
    </source>
</evidence>
<dbReference type="InterPro" id="IPR045133">
    <property type="entry name" value="IRE1/2-like"/>
</dbReference>
<evidence type="ECO:0000313" key="6">
    <source>
        <dbReference type="Proteomes" id="UP001152795"/>
    </source>
</evidence>
<evidence type="ECO:0000256" key="2">
    <source>
        <dbReference type="ARBA" id="ARBA00022741"/>
    </source>
</evidence>
<feature type="region of interest" description="Disordered" evidence="4">
    <location>
        <begin position="134"/>
        <end position="164"/>
    </location>
</feature>
<dbReference type="Pfam" id="PF06479">
    <property type="entry name" value="Ribonuc_2-5A"/>
    <property type="match status" value="1"/>
</dbReference>
<dbReference type="PROSITE" id="PS50011">
    <property type="entry name" value="PROTEIN_KINASE_DOM"/>
    <property type="match status" value="1"/>
</dbReference>
<dbReference type="PANTHER" id="PTHR13954">
    <property type="entry name" value="IRE1-RELATED"/>
    <property type="match status" value="1"/>
</dbReference>
<organism evidence="5 6">
    <name type="scientific">Paramuricea clavata</name>
    <name type="common">Red gorgonian</name>
    <name type="synonym">Violescent sea-whip</name>
    <dbReference type="NCBI Taxonomy" id="317549"/>
    <lineage>
        <taxon>Eukaryota</taxon>
        <taxon>Metazoa</taxon>
        <taxon>Cnidaria</taxon>
        <taxon>Anthozoa</taxon>
        <taxon>Octocorallia</taxon>
        <taxon>Malacalcyonacea</taxon>
        <taxon>Plexauridae</taxon>
        <taxon>Paramuricea</taxon>
    </lineage>
</organism>
<dbReference type="PROSITE" id="PS51392">
    <property type="entry name" value="KEN"/>
    <property type="match status" value="1"/>
</dbReference>
<keyword evidence="3" id="KW-0067">ATP-binding</keyword>
<dbReference type="OrthoDB" id="63989at2759"/>
<dbReference type="GO" id="GO:1990604">
    <property type="term" value="C:IRE1-TRAF2-ASK1 complex"/>
    <property type="evidence" value="ECO:0007669"/>
    <property type="project" value="TreeGrafter"/>
</dbReference>
<keyword evidence="5" id="KW-0418">Kinase</keyword>
<evidence type="ECO:0000256" key="4">
    <source>
        <dbReference type="SAM" id="MobiDB-lite"/>
    </source>
</evidence>
<dbReference type="AlphaFoldDB" id="A0A6S7JQY2"/>
<keyword evidence="5" id="KW-0808">Transferase</keyword>
<dbReference type="Gene3D" id="1.10.510.10">
    <property type="entry name" value="Transferase(Phosphotransferase) domain 1"/>
    <property type="match status" value="1"/>
</dbReference>
<dbReference type="GO" id="GO:0004521">
    <property type="term" value="F:RNA endonuclease activity"/>
    <property type="evidence" value="ECO:0007669"/>
    <property type="project" value="InterPro"/>
</dbReference>
<dbReference type="GO" id="GO:0051082">
    <property type="term" value="F:unfolded protein binding"/>
    <property type="evidence" value="ECO:0007669"/>
    <property type="project" value="TreeGrafter"/>
</dbReference>
<dbReference type="GO" id="GO:0006397">
    <property type="term" value="P:mRNA processing"/>
    <property type="evidence" value="ECO:0007669"/>
    <property type="project" value="InterPro"/>
</dbReference>
<protein>
    <submittedName>
        <fullName evidence="5">Serine threonine- kinase irlB</fullName>
    </submittedName>
</protein>
<name>A0A6S7JQY2_PARCT</name>
<keyword evidence="1" id="KW-0732">Signal</keyword>
<dbReference type="GO" id="GO:0036498">
    <property type="term" value="P:IRE1-mediated unfolded protein response"/>
    <property type="evidence" value="ECO:0007669"/>
    <property type="project" value="TreeGrafter"/>
</dbReference>
<dbReference type="InterPro" id="IPR011009">
    <property type="entry name" value="Kinase-like_dom_sf"/>
</dbReference>
<reference evidence="5" key="1">
    <citation type="submission" date="2020-04" db="EMBL/GenBank/DDBJ databases">
        <authorList>
            <person name="Alioto T."/>
            <person name="Alioto T."/>
            <person name="Gomez Garrido J."/>
        </authorList>
    </citation>
    <scope>NUCLEOTIDE SEQUENCE</scope>
    <source>
        <strain evidence="5">A484AB</strain>
    </source>
</reference>
<dbReference type="InterPro" id="IPR010513">
    <property type="entry name" value="KEN_dom"/>
</dbReference>
<keyword evidence="6" id="KW-1185">Reference proteome</keyword>